<keyword evidence="3" id="KW-1185">Reference proteome</keyword>
<sequence length="243" mass="27760">MEFRNITSSEPHFLDKDTQEVMGLYQPVFMEYSILAEYNALRDQSKILQDIYVMPSAKDPLHWFGLIFLRSGYYAGAVFRFHIFIGKTFPQVDIPNIVFAPPIFHPKVDPISGYMETRSSFGKWQVGVHHIWHLLLYIKKSLLVIENRDAVNQVAADLFTHDLPEFQARITECITECKDHLNDSNQFSTDAHYLRFSPYNPNIHGTFRKAVIANAKSSNSATAGNKSLSWVKPGSLQPCSSQD</sequence>
<dbReference type="SMART" id="SM00212">
    <property type="entry name" value="UBCc"/>
    <property type="match status" value="1"/>
</dbReference>
<dbReference type="Gene3D" id="3.10.110.10">
    <property type="entry name" value="Ubiquitin Conjugating Enzyme"/>
    <property type="match status" value="1"/>
</dbReference>
<name>A0A8J2RMG1_9CRUS</name>
<dbReference type="Proteomes" id="UP000789390">
    <property type="component" value="Unassembled WGS sequence"/>
</dbReference>
<accession>A0A8J2RMG1</accession>
<feature type="domain" description="UBC core" evidence="1">
    <location>
        <begin position="29"/>
        <end position="179"/>
    </location>
</feature>
<dbReference type="CDD" id="cd23814">
    <property type="entry name" value="UEV_AKTIP"/>
    <property type="match status" value="1"/>
</dbReference>
<dbReference type="InterPro" id="IPR016135">
    <property type="entry name" value="UBQ-conjugating_enzyme/RWD"/>
</dbReference>
<proteinExistence type="predicted"/>
<dbReference type="InterPro" id="IPR000608">
    <property type="entry name" value="UBC"/>
</dbReference>
<dbReference type="OrthoDB" id="5596422at2759"/>
<dbReference type="SUPFAM" id="SSF54495">
    <property type="entry name" value="UBC-like"/>
    <property type="match status" value="1"/>
</dbReference>
<evidence type="ECO:0000313" key="3">
    <source>
        <dbReference type="Proteomes" id="UP000789390"/>
    </source>
</evidence>
<reference evidence="2" key="1">
    <citation type="submission" date="2021-11" db="EMBL/GenBank/DDBJ databases">
        <authorList>
            <person name="Schell T."/>
        </authorList>
    </citation>
    <scope>NUCLEOTIDE SEQUENCE</scope>
    <source>
        <strain evidence="2">M5</strain>
    </source>
</reference>
<evidence type="ECO:0000313" key="2">
    <source>
        <dbReference type="EMBL" id="CAH0105280.1"/>
    </source>
</evidence>
<dbReference type="AlphaFoldDB" id="A0A8J2RMG1"/>
<dbReference type="EMBL" id="CAKKLH010000179">
    <property type="protein sequence ID" value="CAH0105280.1"/>
    <property type="molecule type" value="Genomic_DNA"/>
</dbReference>
<dbReference type="Pfam" id="PF00179">
    <property type="entry name" value="UQ_con"/>
    <property type="match status" value="1"/>
</dbReference>
<comment type="caution">
    <text evidence="2">The sequence shown here is derived from an EMBL/GenBank/DDBJ whole genome shotgun (WGS) entry which is preliminary data.</text>
</comment>
<dbReference type="PROSITE" id="PS50127">
    <property type="entry name" value="UBC_2"/>
    <property type="match status" value="1"/>
</dbReference>
<evidence type="ECO:0000259" key="1">
    <source>
        <dbReference type="PROSITE" id="PS50127"/>
    </source>
</evidence>
<gene>
    <name evidence="2" type="ORF">DGAL_LOCUS8300</name>
</gene>
<organism evidence="2 3">
    <name type="scientific">Daphnia galeata</name>
    <dbReference type="NCBI Taxonomy" id="27404"/>
    <lineage>
        <taxon>Eukaryota</taxon>
        <taxon>Metazoa</taxon>
        <taxon>Ecdysozoa</taxon>
        <taxon>Arthropoda</taxon>
        <taxon>Crustacea</taxon>
        <taxon>Branchiopoda</taxon>
        <taxon>Diplostraca</taxon>
        <taxon>Cladocera</taxon>
        <taxon>Anomopoda</taxon>
        <taxon>Daphniidae</taxon>
        <taxon>Daphnia</taxon>
    </lineage>
</organism>
<protein>
    <recommendedName>
        <fullName evidence="1">UBC core domain-containing protein</fullName>
    </recommendedName>
</protein>